<dbReference type="Proteomes" id="UP000580250">
    <property type="component" value="Unassembled WGS sequence"/>
</dbReference>
<evidence type="ECO:0000313" key="4">
    <source>
        <dbReference type="Proteomes" id="UP000580250"/>
    </source>
</evidence>
<feature type="chain" id="PRO_5035586568" evidence="1">
    <location>
        <begin position="23"/>
        <end position="70"/>
    </location>
</feature>
<evidence type="ECO:0000313" key="2">
    <source>
        <dbReference type="EMBL" id="CAD2169210.1"/>
    </source>
</evidence>
<sequence length="70" mass="8408">MRFSIALIVFAFILVIFNCAESKDEGGNQEEIEQQYQNRRLRSLANGRWQLRPGKRFVPENYYYQMMLDN</sequence>
<evidence type="ECO:0000256" key="1">
    <source>
        <dbReference type="SAM" id="SignalP"/>
    </source>
</evidence>
<dbReference type="OrthoDB" id="5873138at2759"/>
<feature type="signal peptide" evidence="1">
    <location>
        <begin position="1"/>
        <end position="22"/>
    </location>
</feature>
<keyword evidence="1" id="KW-0732">Signal</keyword>
<accession>A0A6V7W7W8</accession>
<dbReference type="EMBL" id="CAJEWN010000150">
    <property type="protein sequence ID" value="CAD2169210.1"/>
    <property type="molecule type" value="Genomic_DNA"/>
</dbReference>
<organism evidence="3 4">
    <name type="scientific">Meloidogyne enterolobii</name>
    <name type="common">Root-knot nematode worm</name>
    <name type="synonym">Meloidogyne mayaguensis</name>
    <dbReference type="NCBI Taxonomy" id="390850"/>
    <lineage>
        <taxon>Eukaryota</taxon>
        <taxon>Metazoa</taxon>
        <taxon>Ecdysozoa</taxon>
        <taxon>Nematoda</taxon>
        <taxon>Chromadorea</taxon>
        <taxon>Rhabditida</taxon>
        <taxon>Tylenchina</taxon>
        <taxon>Tylenchomorpha</taxon>
        <taxon>Tylenchoidea</taxon>
        <taxon>Meloidogynidae</taxon>
        <taxon>Meloidogyninae</taxon>
        <taxon>Meloidogyne</taxon>
    </lineage>
</organism>
<proteinExistence type="predicted"/>
<reference evidence="3 4" key="1">
    <citation type="submission" date="2020-08" db="EMBL/GenBank/DDBJ databases">
        <authorList>
            <person name="Koutsovoulos G."/>
            <person name="Danchin GJ E."/>
        </authorList>
    </citation>
    <scope>NUCLEOTIDE SEQUENCE [LARGE SCALE GENOMIC DNA]</scope>
</reference>
<name>A0A6V7W7W8_MELEN</name>
<protein>
    <submittedName>
        <fullName evidence="3">Uncharacterized protein</fullName>
    </submittedName>
</protein>
<dbReference type="AlphaFoldDB" id="A0A6V7W7W8"/>
<gene>
    <name evidence="2" type="ORF">MENT_LOCUS20539</name>
    <name evidence="3" type="ORF">MENT_LOCUS35565</name>
</gene>
<comment type="caution">
    <text evidence="3">The sequence shown here is derived from an EMBL/GenBank/DDBJ whole genome shotgun (WGS) entry which is preliminary data.</text>
</comment>
<evidence type="ECO:0000313" key="3">
    <source>
        <dbReference type="EMBL" id="CAD2183283.1"/>
    </source>
</evidence>
<dbReference type="EMBL" id="CAJEWN010000462">
    <property type="protein sequence ID" value="CAD2183283.1"/>
    <property type="molecule type" value="Genomic_DNA"/>
</dbReference>